<feature type="transmembrane region" description="Helical" evidence="2">
    <location>
        <begin position="115"/>
        <end position="134"/>
    </location>
</feature>
<feature type="transmembrane region" description="Helical" evidence="2">
    <location>
        <begin position="229"/>
        <end position="251"/>
    </location>
</feature>
<gene>
    <name evidence="3" type="ORF">CAMP_LOCUS15538</name>
</gene>
<feature type="region of interest" description="Disordered" evidence="1">
    <location>
        <begin position="1"/>
        <end position="26"/>
    </location>
</feature>
<accession>A0A9P1IXH9</accession>
<sequence>MLISTEGNTSNTESRKTVNVQVKDSNDASRRNTIDLQIGEIRSRKNTLVKINGEIVSGNNNEESMNSSPRVPRNLSVRTKDNNNDTNGEDVEQGGQTQINNTQFWPCCNPQTRFFLLKIFFVFMCLVDIMHWAYLLRDDTLQNPNAWRFYKNFNSFDLYYLVARMFADIFTCVLGLGAAMWTRKPLLTLPCTTIQLLFLLIRAPVWSIRAYYKYLSINNPGPKKLANEHYIFIACEFILPAIWAFLSLIIVHTTRRLRCYEQLHGYARPPIIVLTVKNDDNDESVQIEIA</sequence>
<keyword evidence="2" id="KW-0472">Membrane</keyword>
<protein>
    <submittedName>
        <fullName evidence="3">Uncharacterized protein</fullName>
    </submittedName>
</protein>
<feature type="region of interest" description="Disordered" evidence="1">
    <location>
        <begin position="57"/>
        <end position="94"/>
    </location>
</feature>
<evidence type="ECO:0000313" key="3">
    <source>
        <dbReference type="EMBL" id="CAI5452901.1"/>
    </source>
</evidence>
<dbReference type="EMBL" id="CANHGI010000005">
    <property type="protein sequence ID" value="CAI5452901.1"/>
    <property type="molecule type" value="Genomic_DNA"/>
</dbReference>
<feature type="compositionally biased region" description="Polar residues" evidence="1">
    <location>
        <begin position="1"/>
        <end position="23"/>
    </location>
</feature>
<keyword evidence="2" id="KW-0812">Transmembrane</keyword>
<feature type="transmembrane region" description="Helical" evidence="2">
    <location>
        <begin position="158"/>
        <end position="179"/>
    </location>
</feature>
<feature type="compositionally biased region" description="Low complexity" evidence="1">
    <location>
        <begin position="57"/>
        <end position="68"/>
    </location>
</feature>
<evidence type="ECO:0000256" key="1">
    <source>
        <dbReference type="SAM" id="MobiDB-lite"/>
    </source>
</evidence>
<dbReference type="AlphaFoldDB" id="A0A9P1IXH9"/>
<dbReference type="OrthoDB" id="5804124at2759"/>
<keyword evidence="2" id="KW-1133">Transmembrane helix</keyword>
<dbReference type="Proteomes" id="UP001152747">
    <property type="component" value="Unassembled WGS sequence"/>
</dbReference>
<name>A0A9P1IXH9_9PELO</name>
<evidence type="ECO:0000256" key="2">
    <source>
        <dbReference type="SAM" id="Phobius"/>
    </source>
</evidence>
<organism evidence="3 4">
    <name type="scientific">Caenorhabditis angaria</name>
    <dbReference type="NCBI Taxonomy" id="860376"/>
    <lineage>
        <taxon>Eukaryota</taxon>
        <taxon>Metazoa</taxon>
        <taxon>Ecdysozoa</taxon>
        <taxon>Nematoda</taxon>
        <taxon>Chromadorea</taxon>
        <taxon>Rhabditida</taxon>
        <taxon>Rhabditina</taxon>
        <taxon>Rhabditomorpha</taxon>
        <taxon>Rhabditoidea</taxon>
        <taxon>Rhabditidae</taxon>
        <taxon>Peloderinae</taxon>
        <taxon>Caenorhabditis</taxon>
    </lineage>
</organism>
<keyword evidence="4" id="KW-1185">Reference proteome</keyword>
<feature type="transmembrane region" description="Helical" evidence="2">
    <location>
        <begin position="186"/>
        <end position="209"/>
    </location>
</feature>
<evidence type="ECO:0000313" key="4">
    <source>
        <dbReference type="Proteomes" id="UP001152747"/>
    </source>
</evidence>
<proteinExistence type="predicted"/>
<comment type="caution">
    <text evidence="3">The sequence shown here is derived from an EMBL/GenBank/DDBJ whole genome shotgun (WGS) entry which is preliminary data.</text>
</comment>
<reference evidence="3" key="1">
    <citation type="submission" date="2022-11" db="EMBL/GenBank/DDBJ databases">
        <authorList>
            <person name="Kikuchi T."/>
        </authorList>
    </citation>
    <scope>NUCLEOTIDE SEQUENCE</scope>
    <source>
        <strain evidence="3">PS1010</strain>
    </source>
</reference>